<name>A0A0C3B3S3_SERVB</name>
<dbReference type="Gene3D" id="2.70.220.10">
    <property type="entry name" value="Ganglioside GM2 activator"/>
    <property type="match status" value="1"/>
</dbReference>
<evidence type="ECO:0000256" key="4">
    <source>
        <dbReference type="ARBA" id="ARBA00016056"/>
    </source>
</evidence>
<evidence type="ECO:0000256" key="5">
    <source>
        <dbReference type="ARBA" id="ARBA00022448"/>
    </source>
</evidence>
<dbReference type="FunFam" id="2.70.220.10:FF:000004">
    <property type="entry name" value="Related to phosphatidylglycerol/phosphatidylinositol transfer protein"/>
    <property type="match status" value="1"/>
</dbReference>
<evidence type="ECO:0000256" key="6">
    <source>
        <dbReference type="ARBA" id="ARBA00022729"/>
    </source>
</evidence>
<dbReference type="InterPro" id="IPR039670">
    <property type="entry name" value="NPC2-like"/>
</dbReference>
<evidence type="ECO:0000259" key="9">
    <source>
        <dbReference type="SMART" id="SM00737"/>
    </source>
</evidence>
<dbReference type="CDD" id="cd00917">
    <property type="entry name" value="PG-PI_TP"/>
    <property type="match status" value="1"/>
</dbReference>
<gene>
    <name evidence="10" type="ORF">M408DRAFT_330710</name>
</gene>
<evidence type="ECO:0000256" key="7">
    <source>
        <dbReference type="ARBA" id="ARBA00023055"/>
    </source>
</evidence>
<dbReference type="InterPro" id="IPR003172">
    <property type="entry name" value="ML_dom"/>
</dbReference>
<dbReference type="HOGENOM" id="CLU_097982_3_0_1"/>
<evidence type="ECO:0000313" key="10">
    <source>
        <dbReference type="EMBL" id="KIM26116.1"/>
    </source>
</evidence>
<feature type="chain" id="PRO_5002161317" description="Phosphatidylglycerol/phosphatidylinositol transfer protein" evidence="8">
    <location>
        <begin position="19"/>
        <end position="177"/>
    </location>
</feature>
<organism evidence="10 11">
    <name type="scientific">Serendipita vermifera MAFF 305830</name>
    <dbReference type="NCBI Taxonomy" id="933852"/>
    <lineage>
        <taxon>Eukaryota</taxon>
        <taxon>Fungi</taxon>
        <taxon>Dikarya</taxon>
        <taxon>Basidiomycota</taxon>
        <taxon>Agaricomycotina</taxon>
        <taxon>Agaricomycetes</taxon>
        <taxon>Sebacinales</taxon>
        <taxon>Serendipitaceae</taxon>
        <taxon>Serendipita</taxon>
    </lineage>
</organism>
<evidence type="ECO:0000313" key="11">
    <source>
        <dbReference type="Proteomes" id="UP000054097"/>
    </source>
</evidence>
<keyword evidence="5" id="KW-0813">Transport</keyword>
<keyword evidence="7" id="KW-0445">Lipid transport</keyword>
<evidence type="ECO:0000256" key="2">
    <source>
        <dbReference type="ARBA" id="ARBA00006370"/>
    </source>
</evidence>
<feature type="domain" description="MD-2-related lipid-recognition" evidence="9">
    <location>
        <begin position="42"/>
        <end position="164"/>
    </location>
</feature>
<dbReference type="InterPro" id="IPR033917">
    <property type="entry name" value="ML_PG-PI_TP"/>
</dbReference>
<comment type="similarity">
    <text evidence="2">Belongs to the NPC2 family.</text>
</comment>
<dbReference type="PANTHER" id="PTHR11306:SF0">
    <property type="entry name" value="PHOSPHATIDYLGLYCEROL_PHOSPHATIDYLINOSITOL TRANSFER PROTEIN"/>
    <property type="match status" value="1"/>
</dbReference>
<dbReference type="GO" id="GO:0032934">
    <property type="term" value="F:sterol binding"/>
    <property type="evidence" value="ECO:0007669"/>
    <property type="project" value="InterPro"/>
</dbReference>
<dbReference type="SMART" id="SM00737">
    <property type="entry name" value="ML"/>
    <property type="match status" value="1"/>
</dbReference>
<accession>A0A0C3B3S3</accession>
<proteinExistence type="inferred from homology"/>
<dbReference type="InterPro" id="IPR036846">
    <property type="entry name" value="GM2-AP_sf"/>
</dbReference>
<dbReference type="Proteomes" id="UP000054097">
    <property type="component" value="Unassembled WGS sequence"/>
</dbReference>
<comment type="subunit">
    <text evidence="3">Monomer.</text>
</comment>
<dbReference type="AlphaFoldDB" id="A0A0C3B3S3"/>
<dbReference type="GO" id="GO:0032366">
    <property type="term" value="P:intracellular sterol transport"/>
    <property type="evidence" value="ECO:0007669"/>
    <property type="project" value="InterPro"/>
</dbReference>
<reference evidence="11" key="2">
    <citation type="submission" date="2015-01" db="EMBL/GenBank/DDBJ databases">
        <title>Evolutionary Origins and Diversification of the Mycorrhizal Mutualists.</title>
        <authorList>
            <consortium name="DOE Joint Genome Institute"/>
            <consortium name="Mycorrhizal Genomics Consortium"/>
            <person name="Kohler A."/>
            <person name="Kuo A."/>
            <person name="Nagy L.G."/>
            <person name="Floudas D."/>
            <person name="Copeland A."/>
            <person name="Barry K.W."/>
            <person name="Cichocki N."/>
            <person name="Veneault-Fourrey C."/>
            <person name="LaButti K."/>
            <person name="Lindquist E.A."/>
            <person name="Lipzen A."/>
            <person name="Lundell T."/>
            <person name="Morin E."/>
            <person name="Murat C."/>
            <person name="Riley R."/>
            <person name="Ohm R."/>
            <person name="Sun H."/>
            <person name="Tunlid A."/>
            <person name="Henrissat B."/>
            <person name="Grigoriev I.V."/>
            <person name="Hibbett D.S."/>
            <person name="Martin F."/>
        </authorList>
    </citation>
    <scope>NUCLEOTIDE SEQUENCE [LARGE SCALE GENOMIC DNA]</scope>
    <source>
        <strain evidence="11">MAFF 305830</strain>
    </source>
</reference>
<dbReference type="InterPro" id="IPR014756">
    <property type="entry name" value="Ig_E-set"/>
</dbReference>
<dbReference type="OrthoDB" id="6409159at2759"/>
<dbReference type="SUPFAM" id="SSF81296">
    <property type="entry name" value="E set domains"/>
    <property type="match status" value="1"/>
</dbReference>
<feature type="signal peptide" evidence="8">
    <location>
        <begin position="1"/>
        <end position="18"/>
    </location>
</feature>
<dbReference type="Pfam" id="PF02221">
    <property type="entry name" value="E1_DerP2_DerF2"/>
    <property type="match status" value="1"/>
</dbReference>
<keyword evidence="6 8" id="KW-0732">Signal</keyword>
<reference evidence="10 11" key="1">
    <citation type="submission" date="2014-04" db="EMBL/GenBank/DDBJ databases">
        <authorList>
            <consortium name="DOE Joint Genome Institute"/>
            <person name="Kuo A."/>
            <person name="Zuccaro A."/>
            <person name="Kohler A."/>
            <person name="Nagy L.G."/>
            <person name="Floudas D."/>
            <person name="Copeland A."/>
            <person name="Barry K.W."/>
            <person name="Cichocki N."/>
            <person name="Veneault-Fourrey C."/>
            <person name="LaButti K."/>
            <person name="Lindquist E.A."/>
            <person name="Lipzen A."/>
            <person name="Lundell T."/>
            <person name="Morin E."/>
            <person name="Murat C."/>
            <person name="Sun H."/>
            <person name="Tunlid A."/>
            <person name="Henrissat B."/>
            <person name="Grigoriev I.V."/>
            <person name="Hibbett D.S."/>
            <person name="Martin F."/>
            <person name="Nordberg H.P."/>
            <person name="Cantor M.N."/>
            <person name="Hua S.X."/>
        </authorList>
    </citation>
    <scope>NUCLEOTIDE SEQUENCE [LARGE SCALE GENOMIC DNA]</scope>
    <source>
        <strain evidence="10 11">MAFF 305830</strain>
    </source>
</reference>
<sequence length="177" mass="19599">MLSRLFFLGLFVLQPVLASIIFQQQPSSDPIALVPESKRWHYTNCTAPEDIIELYDIAVSPDPPLRGEVLTVTASGYVKERLEEGMYADVLVKVGLIKILQKRFDVCEEARNANATIQCPVEPGEYSIVQEIELPKEIPPAAFKASVVAYNADDAPVVCVDLWIDFRPQPGKLGLGL</sequence>
<evidence type="ECO:0000256" key="1">
    <source>
        <dbReference type="ARBA" id="ARBA00002053"/>
    </source>
</evidence>
<dbReference type="EMBL" id="KN824308">
    <property type="protein sequence ID" value="KIM26116.1"/>
    <property type="molecule type" value="Genomic_DNA"/>
</dbReference>
<comment type="function">
    <text evidence="1">Catalyzes the intermembrane transfer of phosphatidylglycerol and phosphatidylinositol.</text>
</comment>
<evidence type="ECO:0000256" key="3">
    <source>
        <dbReference type="ARBA" id="ARBA00011245"/>
    </source>
</evidence>
<dbReference type="PANTHER" id="PTHR11306">
    <property type="entry name" value="NIEMANN PICK TYPE C2 PROTEIN NPC2-RELATED"/>
    <property type="match status" value="1"/>
</dbReference>
<keyword evidence="11" id="KW-1185">Reference proteome</keyword>
<evidence type="ECO:0000256" key="8">
    <source>
        <dbReference type="SAM" id="SignalP"/>
    </source>
</evidence>
<protein>
    <recommendedName>
        <fullName evidence="4">Phosphatidylglycerol/phosphatidylinositol transfer protein</fullName>
    </recommendedName>
</protein>